<sequence length="143" mass="16457">MTQALTVRQILSDNDTGLLSYIRDQLVSKEFSHFRAQMGFYVDEYCTRVGSGKESSELQTTLFITLKFLIVTDNQTSPDDATLHALEFQQMLDAQLVNWSQRNKHNIEPISEITGKLSNLEEIRYHGGYLPGFEIQRKFALTY</sequence>
<protein>
    <submittedName>
        <fullName evidence="1">Uncharacterized protein</fullName>
    </submittedName>
</protein>
<proteinExistence type="predicted"/>
<keyword evidence="2" id="KW-1185">Reference proteome</keyword>
<dbReference type="AlphaFoldDB" id="A0AAP5MCJ8"/>
<name>A0AAP5MCJ8_9CYAN</name>
<organism evidence="1 2">
    <name type="scientific">Aetokthonos hydrillicola Thurmond2011</name>
    <dbReference type="NCBI Taxonomy" id="2712845"/>
    <lineage>
        <taxon>Bacteria</taxon>
        <taxon>Bacillati</taxon>
        <taxon>Cyanobacteriota</taxon>
        <taxon>Cyanophyceae</taxon>
        <taxon>Nostocales</taxon>
        <taxon>Hapalosiphonaceae</taxon>
        <taxon>Aetokthonos</taxon>
    </lineage>
</organism>
<dbReference type="RefSeq" id="WP_208342877.1">
    <property type="nucleotide sequence ID" value="NZ_CAWQFN010000216.1"/>
</dbReference>
<evidence type="ECO:0000313" key="2">
    <source>
        <dbReference type="Proteomes" id="UP000667802"/>
    </source>
</evidence>
<accession>A0AAP5MCJ8</accession>
<dbReference type="EMBL" id="JAALHA020000016">
    <property type="protein sequence ID" value="MDR9898144.1"/>
    <property type="molecule type" value="Genomic_DNA"/>
</dbReference>
<gene>
    <name evidence="1" type="ORF">G7B40_026795</name>
</gene>
<evidence type="ECO:0000313" key="1">
    <source>
        <dbReference type="EMBL" id="MDR9898144.1"/>
    </source>
</evidence>
<comment type="caution">
    <text evidence="1">The sequence shown here is derived from an EMBL/GenBank/DDBJ whole genome shotgun (WGS) entry which is preliminary data.</text>
</comment>
<dbReference type="Proteomes" id="UP000667802">
    <property type="component" value="Unassembled WGS sequence"/>
</dbReference>
<reference evidence="2" key="1">
    <citation type="journal article" date="2021" name="Science">
        <title>Hunting the eagle killer: A cyanobacterial neurotoxin causes vacuolar myelinopathy.</title>
        <authorList>
            <person name="Breinlinger S."/>
            <person name="Phillips T.J."/>
            <person name="Haram B.N."/>
            <person name="Mares J."/>
            <person name="Martinez Yerena J.A."/>
            <person name="Hrouzek P."/>
            <person name="Sobotka R."/>
            <person name="Henderson W.M."/>
            <person name="Schmieder P."/>
            <person name="Williams S.M."/>
            <person name="Lauderdale J.D."/>
            <person name="Wilde H.D."/>
            <person name="Gerrin W."/>
            <person name="Kust A."/>
            <person name="Washington J.W."/>
            <person name="Wagner C."/>
            <person name="Geier B."/>
            <person name="Liebeke M."/>
            <person name="Enke H."/>
            <person name="Niedermeyer T.H.J."/>
            <person name="Wilde S.B."/>
        </authorList>
    </citation>
    <scope>NUCLEOTIDE SEQUENCE [LARGE SCALE GENOMIC DNA]</scope>
    <source>
        <strain evidence="2">Thurmond2011</strain>
    </source>
</reference>